<keyword evidence="1" id="KW-0472">Membrane</keyword>
<evidence type="ECO:0000313" key="4">
    <source>
        <dbReference type="EMBL" id="KAJ3987694.1"/>
    </source>
</evidence>
<reference evidence="3" key="1">
    <citation type="submission" date="2022-08" db="EMBL/GenBank/DDBJ databases">
        <authorList>
            <consortium name="DOE Joint Genome Institute"/>
            <person name="Min B."/>
            <person name="Sierra-Patev S."/>
            <person name="Naranjo-Ortiz M."/>
            <person name="Looney B."/>
            <person name="Konkel Z."/>
            <person name="Slot J.C."/>
            <person name="Sakamoto Y."/>
            <person name="Steenwyk J.L."/>
            <person name="Rokas A."/>
            <person name="Carro J."/>
            <person name="Camarero S."/>
            <person name="Ferreira P."/>
            <person name="Molpeceres G."/>
            <person name="Ruiz-duenas F.J."/>
            <person name="Serrano A."/>
            <person name="Henrissat B."/>
            <person name="Drula E."/>
            <person name="Hughes K.W."/>
            <person name="Mata J.L."/>
            <person name="Ishikawa N.K."/>
            <person name="Vargas-Isla R."/>
            <person name="Ushijima S."/>
            <person name="Smith C.A."/>
            <person name="Ahrendt S."/>
            <person name="Andreopoulos W."/>
            <person name="He G."/>
            <person name="LaButti K."/>
            <person name="Lipzen A."/>
            <person name="Ng V."/>
            <person name="Riley R."/>
            <person name="Sandor L."/>
            <person name="Barry K."/>
            <person name="Martinez A.T."/>
            <person name="Xiao Y."/>
            <person name="Gibbons J.G."/>
            <person name="Terashima K."/>
            <person name="Hibbett D.S."/>
            <person name="Grigoriev I.V."/>
        </authorList>
    </citation>
    <scope>NUCLEOTIDE SEQUENCE</scope>
    <source>
        <strain evidence="3">TFB7810</strain>
    </source>
</reference>
<feature type="signal peptide" evidence="2">
    <location>
        <begin position="1"/>
        <end position="20"/>
    </location>
</feature>
<accession>A0AA38Q561</accession>
<protein>
    <submittedName>
        <fullName evidence="3">Uncharacterized protein</fullName>
    </submittedName>
</protein>
<keyword evidence="1" id="KW-0812">Transmembrane</keyword>
<accession>A0A9W8U344</accession>
<dbReference type="Proteomes" id="UP001163850">
    <property type="component" value="Unassembled WGS sequence"/>
</dbReference>
<name>A0A9W8U344_9AGAR</name>
<feature type="transmembrane region" description="Helical" evidence="1">
    <location>
        <begin position="149"/>
        <end position="167"/>
    </location>
</feature>
<keyword evidence="1" id="KW-1133">Transmembrane helix</keyword>
<feature type="chain" id="PRO_5044703741" evidence="2">
    <location>
        <begin position="21"/>
        <end position="168"/>
    </location>
</feature>
<reference evidence="3 5" key="3">
    <citation type="journal article" date="2023" name="Proc. Natl. Acad. Sci. U.S.A.">
        <title>A global phylogenomic analysis of the shiitake genus Lentinula.</title>
        <authorList>
            <person name="Sierra-Patev S."/>
            <person name="Min B."/>
            <person name="Naranjo-Ortiz M."/>
            <person name="Looney B."/>
            <person name="Konkel Z."/>
            <person name="Slot J.C."/>
            <person name="Sakamoto Y."/>
            <person name="Steenwyk J.L."/>
            <person name="Rokas A."/>
            <person name="Carro J."/>
            <person name="Camarero S."/>
            <person name="Ferreira P."/>
            <person name="Molpeceres G."/>
            <person name="Ruiz-Duenas F.J."/>
            <person name="Serrano A."/>
            <person name="Henrissat B."/>
            <person name="Drula E."/>
            <person name="Hughes K.W."/>
            <person name="Mata J.L."/>
            <person name="Ishikawa N.K."/>
            <person name="Vargas-Isla R."/>
            <person name="Ushijima S."/>
            <person name="Smith C.A."/>
            <person name="Donoghue J."/>
            <person name="Ahrendt S."/>
            <person name="Andreopoulos W."/>
            <person name="He G."/>
            <person name="LaButti K."/>
            <person name="Lipzen A."/>
            <person name="Ng V."/>
            <person name="Riley R."/>
            <person name="Sandor L."/>
            <person name="Barry K."/>
            <person name="Martinez A.T."/>
            <person name="Xiao Y."/>
            <person name="Gibbons J.G."/>
            <person name="Terashima K."/>
            <person name="Grigoriev I.V."/>
            <person name="Hibbett D."/>
        </authorList>
    </citation>
    <scope>NUCLEOTIDE SEQUENCE [LARGE SCALE GENOMIC DNA]</scope>
    <source>
        <strain evidence="3 5">TFB7810</strain>
    </source>
</reference>
<reference evidence="4" key="2">
    <citation type="submission" date="2022-08" db="EMBL/GenBank/DDBJ databases">
        <authorList>
            <consortium name="DOE Joint Genome Institute"/>
            <person name="Min B."/>
            <person name="Riley R."/>
            <person name="Sierra-Patev S."/>
            <person name="Naranjo-Ortiz M."/>
            <person name="Looney B."/>
            <person name="Konkel Z."/>
            <person name="Slot J.C."/>
            <person name="Sakamoto Y."/>
            <person name="Steenwyk J.L."/>
            <person name="Rokas A."/>
            <person name="Carro J."/>
            <person name="Camarero S."/>
            <person name="Ferreira P."/>
            <person name="Molpeceres G."/>
            <person name="Ruiz-Duenas F.J."/>
            <person name="Serrano A."/>
            <person name="Henrissat B."/>
            <person name="Drula E."/>
            <person name="Hughes K.W."/>
            <person name="Mata J.L."/>
            <person name="Ishikawa N.K."/>
            <person name="Vargas-Isla R."/>
            <person name="Ushijima S."/>
            <person name="Smith C.A."/>
            <person name="Ahrendt S."/>
            <person name="Andreopoulos W."/>
            <person name="He G."/>
            <person name="Labutti K."/>
            <person name="Lipzen A."/>
            <person name="Ng V."/>
            <person name="Sandor L."/>
            <person name="Barry K."/>
            <person name="Martinez A.T."/>
            <person name="Xiao Y."/>
            <person name="Gibbons J.G."/>
            <person name="Terashima K."/>
            <person name="Hibbett D.S."/>
            <person name="Grigoriev I.V."/>
        </authorList>
    </citation>
    <scope>NUCLEOTIDE SEQUENCE</scope>
    <source>
        <strain evidence="4">TFB7829</strain>
    </source>
</reference>
<proteinExistence type="predicted"/>
<evidence type="ECO:0000313" key="3">
    <source>
        <dbReference type="EMBL" id="KAJ3750535.1"/>
    </source>
</evidence>
<dbReference type="EMBL" id="JANVFU010000001">
    <property type="protein sequence ID" value="KAJ3750535.1"/>
    <property type="molecule type" value="Genomic_DNA"/>
</dbReference>
<dbReference type="EMBL" id="MU801919">
    <property type="protein sequence ID" value="KAJ3987694.1"/>
    <property type="molecule type" value="Genomic_DNA"/>
</dbReference>
<comment type="caution">
    <text evidence="3">The sequence shown here is derived from an EMBL/GenBank/DDBJ whole genome shotgun (WGS) entry which is preliminary data.</text>
</comment>
<sequence length="168" mass="16525">MFKLAVSLVASVLLAQCASGEPVRLEDRQILSTITSDFGDVTSAVVSIATAGASDVTSAFGVGTSDAASAFSDLTSFGDGVFETVTSVGGSLVTIVTSEGGKAITLAGSAIGSAAETVTSFAGHEFTIAASEATASSNAGLTQYESGPILASILTLVVGATFGAFIIL</sequence>
<evidence type="ECO:0000256" key="2">
    <source>
        <dbReference type="SAM" id="SignalP"/>
    </source>
</evidence>
<gene>
    <name evidence="3" type="ORF">DFH05DRAFT_1467636</name>
    <name evidence="4" type="ORF">F5890DRAFT_1583905</name>
</gene>
<evidence type="ECO:0000256" key="1">
    <source>
        <dbReference type="SAM" id="Phobius"/>
    </source>
</evidence>
<dbReference type="Proteomes" id="UP001142393">
    <property type="component" value="Unassembled WGS sequence"/>
</dbReference>
<keyword evidence="5" id="KW-1185">Reference proteome</keyword>
<organism evidence="3 5">
    <name type="scientific">Lentinula detonsa</name>
    <dbReference type="NCBI Taxonomy" id="2804962"/>
    <lineage>
        <taxon>Eukaryota</taxon>
        <taxon>Fungi</taxon>
        <taxon>Dikarya</taxon>
        <taxon>Basidiomycota</taxon>
        <taxon>Agaricomycotina</taxon>
        <taxon>Agaricomycetes</taxon>
        <taxon>Agaricomycetidae</taxon>
        <taxon>Agaricales</taxon>
        <taxon>Marasmiineae</taxon>
        <taxon>Omphalotaceae</taxon>
        <taxon>Lentinula</taxon>
    </lineage>
</organism>
<dbReference type="AlphaFoldDB" id="A0A9W8U344"/>
<keyword evidence="2" id="KW-0732">Signal</keyword>
<evidence type="ECO:0000313" key="5">
    <source>
        <dbReference type="Proteomes" id="UP001142393"/>
    </source>
</evidence>